<accession>G0TZB5</accession>
<dbReference type="EMBL" id="HE573023">
    <property type="protein sequence ID" value="CCC49318.1"/>
    <property type="molecule type" value="Genomic_DNA"/>
</dbReference>
<dbReference type="AlphaFoldDB" id="G0TZB5"/>
<organism evidence="1">
    <name type="scientific">Trypanosoma vivax (strain Y486)</name>
    <dbReference type="NCBI Taxonomy" id="1055687"/>
    <lineage>
        <taxon>Eukaryota</taxon>
        <taxon>Discoba</taxon>
        <taxon>Euglenozoa</taxon>
        <taxon>Kinetoplastea</taxon>
        <taxon>Metakinetoplastina</taxon>
        <taxon>Trypanosomatida</taxon>
        <taxon>Trypanosomatidae</taxon>
        <taxon>Trypanosoma</taxon>
        <taxon>Duttonella</taxon>
    </lineage>
</organism>
<gene>
    <name evidence="1" type="ORF">TVY486_0706360</name>
</gene>
<name>G0TZB5_TRYVY</name>
<reference evidence="1" key="1">
    <citation type="journal article" date="2012" name="Proc. Natl. Acad. Sci. U.S.A.">
        <title>Antigenic diversity is generated by distinct evolutionary mechanisms in African trypanosome species.</title>
        <authorList>
            <person name="Jackson A.P."/>
            <person name="Berry A."/>
            <person name="Aslett M."/>
            <person name="Allison H.C."/>
            <person name="Burton P."/>
            <person name="Vavrova-Anderson J."/>
            <person name="Brown R."/>
            <person name="Browne H."/>
            <person name="Corton N."/>
            <person name="Hauser H."/>
            <person name="Gamble J."/>
            <person name="Gilderthorp R."/>
            <person name="Marcello L."/>
            <person name="McQuillan J."/>
            <person name="Otto T.D."/>
            <person name="Quail M.A."/>
            <person name="Sanders M.J."/>
            <person name="van Tonder A."/>
            <person name="Ginger M.L."/>
            <person name="Field M.C."/>
            <person name="Barry J.D."/>
            <person name="Hertz-Fowler C."/>
            <person name="Berriman M."/>
        </authorList>
    </citation>
    <scope>NUCLEOTIDE SEQUENCE</scope>
    <source>
        <strain evidence="1">Y486</strain>
    </source>
</reference>
<sequence>MEVVRHLDAITGERSDHTICLLVNAAIVFWRGNVSWLYSKHVCSHLISEAICTGNSMTHTTGQTVIIYGRFPFPRLCGHTPTRCTLRTQCVTCMYIYVYIGSLVLYGVAIMQTICASWCTQVLETHETN</sequence>
<proteinExistence type="predicted"/>
<protein>
    <submittedName>
        <fullName evidence="1">Uncharacterized protein</fullName>
    </submittedName>
</protein>
<evidence type="ECO:0000313" key="1">
    <source>
        <dbReference type="EMBL" id="CCC49318.1"/>
    </source>
</evidence>